<evidence type="ECO:0000313" key="1">
    <source>
        <dbReference type="EMBL" id="EDM13033.1"/>
    </source>
</evidence>
<name>A6I0Q2_RAT</name>
<reference evidence="2" key="1">
    <citation type="submission" date="2005-09" db="EMBL/GenBank/DDBJ databases">
        <authorList>
            <person name="Mural R.J."/>
            <person name="Li P.W."/>
            <person name="Adams M.D."/>
            <person name="Amanatides P.G."/>
            <person name="Baden-Tillson H."/>
            <person name="Barnstead M."/>
            <person name="Chin S.H."/>
            <person name="Dew I."/>
            <person name="Evans C.A."/>
            <person name="Ferriera S."/>
            <person name="Flanigan M."/>
            <person name="Fosler C."/>
            <person name="Glodek A."/>
            <person name="Gu Z."/>
            <person name="Holt R.A."/>
            <person name="Jennings D."/>
            <person name="Kraft C.L."/>
            <person name="Lu F."/>
            <person name="Nguyen T."/>
            <person name="Nusskern D.R."/>
            <person name="Pfannkoch C.M."/>
            <person name="Sitter C."/>
            <person name="Sutton G.G."/>
            <person name="Venter J.C."/>
            <person name="Wang Z."/>
            <person name="Woodage T."/>
            <person name="Zheng X.H."/>
            <person name="Zhong F."/>
        </authorList>
    </citation>
    <scope>NUCLEOTIDE SEQUENCE [LARGE SCALE GENOMIC DNA]</scope>
    <source>
        <strain>BN</strain>
        <strain evidence="2">Sprague-Dawley</strain>
    </source>
</reference>
<protein>
    <submittedName>
        <fullName evidence="1">RCG48356, isoform CRA_d</fullName>
    </submittedName>
</protein>
<dbReference type="AlphaFoldDB" id="A6I0Q2"/>
<accession>A6I0Q2</accession>
<organism evidence="1 2">
    <name type="scientific">Rattus norvegicus</name>
    <name type="common">Rat</name>
    <dbReference type="NCBI Taxonomy" id="10116"/>
    <lineage>
        <taxon>Eukaryota</taxon>
        <taxon>Metazoa</taxon>
        <taxon>Chordata</taxon>
        <taxon>Craniata</taxon>
        <taxon>Vertebrata</taxon>
        <taxon>Euteleostomi</taxon>
        <taxon>Mammalia</taxon>
        <taxon>Eutheria</taxon>
        <taxon>Euarchontoglires</taxon>
        <taxon>Glires</taxon>
        <taxon>Rodentia</taxon>
        <taxon>Myomorpha</taxon>
        <taxon>Muroidea</taxon>
        <taxon>Muridae</taxon>
        <taxon>Murinae</taxon>
        <taxon>Rattus</taxon>
    </lineage>
</organism>
<evidence type="ECO:0000313" key="2">
    <source>
        <dbReference type="Proteomes" id="UP000234681"/>
    </source>
</evidence>
<sequence>MPVRGDRGFPLRRELSGWQRSNSRVDWYSLHRSQELEKAAEILLFSSLQLTLRWERGICCSKEKILLGLFC</sequence>
<proteinExistence type="predicted"/>
<gene>
    <name evidence="1" type="ORF">rCG_48356</name>
</gene>
<dbReference type="Proteomes" id="UP000234681">
    <property type="component" value="Chromosome 1"/>
</dbReference>
<dbReference type="EMBL" id="CH473953">
    <property type="protein sequence ID" value="EDM13033.1"/>
    <property type="molecule type" value="Genomic_DNA"/>
</dbReference>